<dbReference type="AlphaFoldDB" id="A0A3L8PM14"/>
<feature type="transmembrane region" description="Helical" evidence="2">
    <location>
        <begin position="230"/>
        <end position="246"/>
    </location>
</feature>
<keyword evidence="4" id="KW-0808">Transferase</keyword>
<feature type="transmembrane region" description="Helical" evidence="2">
    <location>
        <begin position="118"/>
        <end position="139"/>
    </location>
</feature>
<evidence type="ECO:0000256" key="2">
    <source>
        <dbReference type="SAM" id="Phobius"/>
    </source>
</evidence>
<keyword evidence="5" id="KW-1185">Reference proteome</keyword>
<keyword evidence="2" id="KW-0472">Membrane</keyword>
<evidence type="ECO:0000256" key="1">
    <source>
        <dbReference type="SAM" id="MobiDB-lite"/>
    </source>
</evidence>
<dbReference type="EMBL" id="RDBF01000007">
    <property type="protein sequence ID" value="RLV55578.1"/>
    <property type="molecule type" value="Genomic_DNA"/>
</dbReference>
<dbReference type="Pfam" id="PF01757">
    <property type="entry name" value="Acyl_transf_3"/>
    <property type="match status" value="1"/>
</dbReference>
<gene>
    <name evidence="4" type="ORF">D9V41_10860</name>
</gene>
<keyword evidence="2" id="KW-1133">Transmembrane helix</keyword>
<feature type="region of interest" description="Disordered" evidence="1">
    <location>
        <begin position="497"/>
        <end position="541"/>
    </location>
</feature>
<dbReference type="Proteomes" id="UP000282515">
    <property type="component" value="Unassembled WGS sequence"/>
</dbReference>
<dbReference type="InterPro" id="IPR002656">
    <property type="entry name" value="Acyl_transf_3_dom"/>
</dbReference>
<dbReference type="SUPFAM" id="SSF52266">
    <property type="entry name" value="SGNH hydrolase"/>
    <property type="match status" value="1"/>
</dbReference>
<keyword evidence="2" id="KW-0812">Transmembrane</keyword>
<dbReference type="GO" id="GO:0009103">
    <property type="term" value="P:lipopolysaccharide biosynthetic process"/>
    <property type="evidence" value="ECO:0007669"/>
    <property type="project" value="TreeGrafter"/>
</dbReference>
<evidence type="ECO:0000313" key="5">
    <source>
        <dbReference type="Proteomes" id="UP000282515"/>
    </source>
</evidence>
<reference evidence="4 5" key="1">
    <citation type="submission" date="2018-10" db="EMBL/GenBank/DDBJ databases">
        <title>Aeromicrobium sp. 9W16Y-2 whole genome shotgun sequence.</title>
        <authorList>
            <person name="Li F."/>
        </authorList>
    </citation>
    <scope>NUCLEOTIDE SEQUENCE [LARGE SCALE GENOMIC DNA]</scope>
    <source>
        <strain evidence="4 5">9W16Y-2</strain>
    </source>
</reference>
<dbReference type="InterPro" id="IPR050879">
    <property type="entry name" value="Acyltransferase_3"/>
</dbReference>
<feature type="transmembrane region" description="Helical" evidence="2">
    <location>
        <begin position="278"/>
        <end position="297"/>
    </location>
</feature>
<dbReference type="GO" id="GO:0016747">
    <property type="term" value="F:acyltransferase activity, transferring groups other than amino-acyl groups"/>
    <property type="evidence" value="ECO:0007669"/>
    <property type="project" value="InterPro"/>
</dbReference>
<accession>A0A3L8PM14</accession>
<evidence type="ECO:0000313" key="4">
    <source>
        <dbReference type="EMBL" id="RLV55578.1"/>
    </source>
</evidence>
<feature type="domain" description="Acyltransferase 3" evidence="3">
    <location>
        <begin position="93"/>
        <end position="423"/>
    </location>
</feature>
<feature type="transmembrane region" description="Helical" evidence="2">
    <location>
        <begin position="385"/>
        <end position="403"/>
    </location>
</feature>
<name>A0A3L8PM14_9ACTN</name>
<sequence length="691" mass="73388">MAWSICPAISATVGKLLMGIESRPRCQPDRRVGHRGFAPACFHRSHAVARLPPLPPVSPARGGVGVSATLGDRFEAQAPVERSSSAAAPARLASLDGLRAVAVLLVIGYHAAPQWLPGGFVGVDVFFVLSGFLITALLLRELQRDGRVGLRAFWIRRLRRLAPALVSMVGVIAALTLVVGHETAAGLRRQAFGALTWTSNWVQIHEGWSYADEGLPPVLNHLWSLAIEEQFYLAWPLVFVVLMTLGGRRATRVASVVLVAVSAALFAIWYLTADPTRAYLGLDSHAFGLLLGAALALGRSPHLLRDEATTPARGSARLSAWGACGLVALGLYAAFVAWDSPVTYVGGLVAANVAAAAVVLAAANPTGLARALAVAPLRWLGERSYGLYLWHWPLIVIATRLTPAEHVQLAAWGAVLAAVLAAAASYRFLELPMRRDGIGRTFRRWTESLGTKGYRPRRSRAIATAACVTVLTALFAVWTAPEESRIASTLREGQRAVSASMENLDEAEVPAPPEPQPETEAKPAPETPGCEPVPPGEPVSAFGDSVTVAVAPQLMHRRPESAAVATVGWQYQDVARAIRDANAAGHVRRGVLIATGTNGAIDHADLDALVSRDLAGRQVTLVAPYVPGRSWSDQALATVRAVAEAHPHVHLADWNALAIARPDLTGADRVHPTGAGQGAFLDTVDHAFATC</sequence>
<proteinExistence type="predicted"/>
<feature type="transmembrane region" description="Helical" evidence="2">
    <location>
        <begin position="160"/>
        <end position="179"/>
    </location>
</feature>
<feature type="transmembrane region" description="Helical" evidence="2">
    <location>
        <begin position="344"/>
        <end position="364"/>
    </location>
</feature>
<dbReference type="GO" id="GO:0016020">
    <property type="term" value="C:membrane"/>
    <property type="evidence" value="ECO:0007669"/>
    <property type="project" value="TreeGrafter"/>
</dbReference>
<evidence type="ECO:0000259" key="3">
    <source>
        <dbReference type="Pfam" id="PF01757"/>
    </source>
</evidence>
<protein>
    <submittedName>
        <fullName evidence="4">Acetyltransferase</fullName>
    </submittedName>
</protein>
<dbReference type="PANTHER" id="PTHR23028">
    <property type="entry name" value="ACETYLTRANSFERASE"/>
    <property type="match status" value="1"/>
</dbReference>
<dbReference type="OrthoDB" id="3404679at2"/>
<feature type="transmembrane region" description="Helical" evidence="2">
    <location>
        <begin position="253"/>
        <end position="272"/>
    </location>
</feature>
<feature type="transmembrane region" description="Helical" evidence="2">
    <location>
        <begin position="409"/>
        <end position="429"/>
    </location>
</feature>
<dbReference type="PANTHER" id="PTHR23028:SF53">
    <property type="entry name" value="ACYL_TRANSF_3 DOMAIN-CONTAINING PROTEIN"/>
    <property type="match status" value="1"/>
</dbReference>
<feature type="transmembrane region" description="Helical" evidence="2">
    <location>
        <begin position="461"/>
        <end position="480"/>
    </location>
</feature>
<comment type="caution">
    <text evidence="4">The sequence shown here is derived from an EMBL/GenBank/DDBJ whole genome shotgun (WGS) entry which is preliminary data.</text>
</comment>
<feature type="transmembrane region" description="Helical" evidence="2">
    <location>
        <begin position="318"/>
        <end position="338"/>
    </location>
</feature>
<organism evidence="4 5">
    <name type="scientific">Aeromicrobium phragmitis</name>
    <dbReference type="NCBI Taxonomy" id="2478914"/>
    <lineage>
        <taxon>Bacteria</taxon>
        <taxon>Bacillati</taxon>
        <taxon>Actinomycetota</taxon>
        <taxon>Actinomycetes</taxon>
        <taxon>Propionibacteriales</taxon>
        <taxon>Nocardioidaceae</taxon>
        <taxon>Aeromicrobium</taxon>
    </lineage>
</organism>